<feature type="non-terminal residue" evidence="4">
    <location>
        <position position="1"/>
    </location>
</feature>
<gene>
    <name evidence="4" type="primary">Nrdc_0</name>
    <name evidence="4" type="ORF">FREMAG_R12286</name>
</gene>
<reference evidence="4" key="1">
    <citation type="submission" date="2019-09" db="EMBL/GenBank/DDBJ databases">
        <title>Bird 10,000 Genomes (B10K) Project - Family phase.</title>
        <authorList>
            <person name="Zhang G."/>
        </authorList>
    </citation>
    <scope>NUCLEOTIDE SEQUENCE</scope>
    <source>
        <strain evidence="4">B10K-DU-002-48</strain>
        <tissue evidence="4">Muscle</tissue>
    </source>
</reference>
<dbReference type="InterPro" id="IPR011249">
    <property type="entry name" value="Metalloenz_LuxS/M16"/>
</dbReference>
<protein>
    <submittedName>
        <fullName evidence="4">NRDC protein</fullName>
    </submittedName>
</protein>
<dbReference type="Gene3D" id="3.30.830.10">
    <property type="entry name" value="Metalloenzyme, LuxS/M16 peptidase-like"/>
    <property type="match status" value="1"/>
</dbReference>
<feature type="signal peptide" evidence="2">
    <location>
        <begin position="1"/>
        <end position="22"/>
    </location>
</feature>
<dbReference type="PANTHER" id="PTHR43690:SF18">
    <property type="entry name" value="INSULIN-DEGRADING ENZYME-RELATED"/>
    <property type="match status" value="1"/>
</dbReference>
<feature type="domain" description="Peptidase M16 middle/third" evidence="3">
    <location>
        <begin position="2"/>
        <end position="90"/>
    </location>
</feature>
<dbReference type="InterPro" id="IPR050626">
    <property type="entry name" value="Peptidase_M16"/>
</dbReference>
<keyword evidence="1" id="KW-0479">Metal-binding</keyword>
<dbReference type="InterPro" id="IPR032632">
    <property type="entry name" value="Peptidase_M16_M"/>
</dbReference>
<evidence type="ECO:0000256" key="2">
    <source>
        <dbReference type="SAM" id="SignalP"/>
    </source>
</evidence>
<evidence type="ECO:0000256" key="1">
    <source>
        <dbReference type="ARBA" id="ARBA00022723"/>
    </source>
</evidence>
<dbReference type="SUPFAM" id="SSF63411">
    <property type="entry name" value="LuxS/MPP-like metallohydrolase"/>
    <property type="match status" value="1"/>
</dbReference>
<feature type="chain" id="PRO_5032703883" evidence="2">
    <location>
        <begin position="23"/>
        <end position="96"/>
    </location>
</feature>
<comment type="caution">
    <text evidence="4">The sequence shown here is derived from an EMBL/GenBank/DDBJ whole genome shotgun (WGS) entry which is preliminary data.</text>
</comment>
<accession>A0A850VLX0</accession>
<dbReference type="EMBL" id="WAAD01008829">
    <property type="protein sequence ID" value="NWH45397.1"/>
    <property type="molecule type" value="Genomic_DNA"/>
</dbReference>
<evidence type="ECO:0000259" key="3">
    <source>
        <dbReference type="Pfam" id="PF16187"/>
    </source>
</evidence>
<dbReference type="Pfam" id="PF16187">
    <property type="entry name" value="Peptidase_M16_M"/>
    <property type="match status" value="1"/>
</dbReference>
<evidence type="ECO:0000313" key="5">
    <source>
        <dbReference type="Proteomes" id="UP000632118"/>
    </source>
</evidence>
<dbReference type="Proteomes" id="UP000632118">
    <property type="component" value="Unassembled WGS sequence"/>
</dbReference>
<dbReference type="OrthoDB" id="4953at2759"/>
<keyword evidence="5" id="KW-1185">Reference proteome</keyword>
<sequence>SVVLLDTFVSILSLNLSEPAYGADTAKLENKLVAGEHGLVIREKGLNHKLPHFLYSQLITDHLSDFSFTPAVFEMIKEELKKTYFNMLIKSEVLAK</sequence>
<keyword evidence="2" id="KW-0732">Signal</keyword>
<organism evidence="4 5">
    <name type="scientific">Fregata magnificens</name>
    <name type="common">Magnificent frigatebird</name>
    <dbReference type="NCBI Taxonomy" id="37042"/>
    <lineage>
        <taxon>Eukaryota</taxon>
        <taxon>Metazoa</taxon>
        <taxon>Chordata</taxon>
        <taxon>Craniata</taxon>
        <taxon>Vertebrata</taxon>
        <taxon>Euteleostomi</taxon>
        <taxon>Archelosauria</taxon>
        <taxon>Archosauria</taxon>
        <taxon>Dinosauria</taxon>
        <taxon>Saurischia</taxon>
        <taxon>Theropoda</taxon>
        <taxon>Coelurosauria</taxon>
        <taxon>Aves</taxon>
        <taxon>Neognathae</taxon>
        <taxon>Neoaves</taxon>
        <taxon>Aequornithes</taxon>
        <taxon>Suliformes</taxon>
        <taxon>Fregatidae</taxon>
        <taxon>Fregata</taxon>
    </lineage>
</organism>
<name>A0A850VLX0_FREMA</name>
<dbReference type="GO" id="GO:0046872">
    <property type="term" value="F:metal ion binding"/>
    <property type="evidence" value="ECO:0007669"/>
    <property type="project" value="UniProtKB-KW"/>
</dbReference>
<feature type="non-terminal residue" evidence="4">
    <location>
        <position position="96"/>
    </location>
</feature>
<evidence type="ECO:0000313" key="4">
    <source>
        <dbReference type="EMBL" id="NWH45397.1"/>
    </source>
</evidence>
<proteinExistence type="predicted"/>
<dbReference type="PANTHER" id="PTHR43690">
    <property type="entry name" value="NARDILYSIN"/>
    <property type="match status" value="1"/>
</dbReference>
<dbReference type="AlphaFoldDB" id="A0A850VLX0"/>